<evidence type="ECO:0000313" key="9">
    <source>
        <dbReference type="Proteomes" id="UP000215215"/>
    </source>
</evidence>
<evidence type="ECO:0000256" key="6">
    <source>
        <dbReference type="RuleBase" id="RU368020"/>
    </source>
</evidence>
<keyword evidence="5 6" id="KW-0411">Iron-sulfur</keyword>
<dbReference type="Pfam" id="PF13459">
    <property type="entry name" value="Fer4_15"/>
    <property type="match status" value="1"/>
</dbReference>
<dbReference type="PANTHER" id="PTHR36923">
    <property type="entry name" value="FERREDOXIN"/>
    <property type="match status" value="1"/>
</dbReference>
<keyword evidence="1 6" id="KW-0813">Transport</keyword>
<dbReference type="GO" id="GO:0009055">
    <property type="term" value="F:electron transfer activity"/>
    <property type="evidence" value="ECO:0007669"/>
    <property type="project" value="UniProtKB-UniRule"/>
</dbReference>
<dbReference type="Gene3D" id="3.30.70.20">
    <property type="match status" value="1"/>
</dbReference>
<comment type="caution">
    <text evidence="8">The sequence shown here is derived from an EMBL/GenBank/DDBJ whole genome shotgun (WGS) entry which is preliminary data.</text>
</comment>
<dbReference type="AlphaFoldDB" id="A0A235BQY0"/>
<proteinExistence type="predicted"/>
<dbReference type="Proteomes" id="UP000215215">
    <property type="component" value="Unassembled WGS sequence"/>
</dbReference>
<evidence type="ECO:0000256" key="1">
    <source>
        <dbReference type="ARBA" id="ARBA00022448"/>
    </source>
</evidence>
<evidence type="ECO:0000256" key="4">
    <source>
        <dbReference type="ARBA" id="ARBA00023004"/>
    </source>
</evidence>
<dbReference type="SUPFAM" id="SSF54862">
    <property type="entry name" value="4Fe-4S ferredoxins"/>
    <property type="match status" value="1"/>
</dbReference>
<dbReference type="GO" id="GO:0051536">
    <property type="term" value="F:iron-sulfur cluster binding"/>
    <property type="evidence" value="ECO:0007669"/>
    <property type="project" value="UniProtKB-KW"/>
</dbReference>
<name>A0A235BQY0_UNCW3</name>
<protein>
    <recommendedName>
        <fullName evidence="6">Ferredoxin</fullName>
    </recommendedName>
</protein>
<dbReference type="InterPro" id="IPR017900">
    <property type="entry name" value="4Fe4S_Fe_S_CS"/>
</dbReference>
<gene>
    <name evidence="8" type="ORF">CH333_07595</name>
</gene>
<dbReference type="PROSITE" id="PS51379">
    <property type="entry name" value="4FE4S_FER_2"/>
    <property type="match status" value="1"/>
</dbReference>
<dbReference type="InterPro" id="IPR051269">
    <property type="entry name" value="Fe-S_cluster_ET"/>
</dbReference>
<dbReference type="InterPro" id="IPR017896">
    <property type="entry name" value="4Fe4S_Fe-S-bd"/>
</dbReference>
<comment type="function">
    <text evidence="6">Ferredoxins are iron-sulfur proteins that transfer electrons in a wide variety of metabolic reactions.</text>
</comment>
<organism evidence="8 9">
    <name type="scientific">candidate division WOR-3 bacterium JGI_Cruoil_03_44_89</name>
    <dbReference type="NCBI Taxonomy" id="1973748"/>
    <lineage>
        <taxon>Bacteria</taxon>
        <taxon>Bacteria division WOR-3</taxon>
    </lineage>
</organism>
<dbReference type="GO" id="GO:0005506">
    <property type="term" value="F:iron ion binding"/>
    <property type="evidence" value="ECO:0007669"/>
    <property type="project" value="UniProtKB-UniRule"/>
</dbReference>
<dbReference type="InterPro" id="IPR001080">
    <property type="entry name" value="3Fe4S_ferredoxin"/>
</dbReference>
<evidence type="ECO:0000313" key="8">
    <source>
        <dbReference type="EMBL" id="OYD14641.1"/>
    </source>
</evidence>
<sequence length="63" mass="6870">MRIKIDEELCTGCEVCVDTCPNLFEVGENGIAVVIVDEVPKNEEECAKEAADNCPSEAIIIEK</sequence>
<dbReference type="PROSITE" id="PS00198">
    <property type="entry name" value="4FE4S_FER_1"/>
    <property type="match status" value="1"/>
</dbReference>
<evidence type="ECO:0000256" key="2">
    <source>
        <dbReference type="ARBA" id="ARBA00022723"/>
    </source>
</evidence>
<dbReference type="PANTHER" id="PTHR36923:SF3">
    <property type="entry name" value="FERREDOXIN"/>
    <property type="match status" value="1"/>
</dbReference>
<keyword evidence="2 6" id="KW-0479">Metal-binding</keyword>
<evidence type="ECO:0000256" key="5">
    <source>
        <dbReference type="ARBA" id="ARBA00023014"/>
    </source>
</evidence>
<accession>A0A235BQY0</accession>
<feature type="domain" description="4Fe-4S ferredoxin-type" evidence="7">
    <location>
        <begin position="1"/>
        <end position="29"/>
    </location>
</feature>
<dbReference type="PRINTS" id="PR00352">
    <property type="entry name" value="3FE4SFRDOXIN"/>
</dbReference>
<reference evidence="8 9" key="1">
    <citation type="submission" date="2017-07" db="EMBL/GenBank/DDBJ databases">
        <title>Recovery of genomes from metagenomes via a dereplication, aggregation, and scoring strategy.</title>
        <authorList>
            <person name="Sieber C.M."/>
            <person name="Probst A.J."/>
            <person name="Sharrar A."/>
            <person name="Thomas B.C."/>
            <person name="Hess M."/>
            <person name="Tringe S.G."/>
            <person name="Banfield J.F."/>
        </authorList>
    </citation>
    <scope>NUCLEOTIDE SEQUENCE [LARGE SCALE GENOMIC DNA]</scope>
    <source>
        <strain evidence="8">JGI_Cruoil_03_44_89</strain>
    </source>
</reference>
<evidence type="ECO:0000259" key="7">
    <source>
        <dbReference type="PROSITE" id="PS51379"/>
    </source>
</evidence>
<keyword evidence="4 6" id="KW-0408">Iron</keyword>
<dbReference type="EMBL" id="NOZQ01000169">
    <property type="protein sequence ID" value="OYD14641.1"/>
    <property type="molecule type" value="Genomic_DNA"/>
</dbReference>
<evidence type="ECO:0000256" key="3">
    <source>
        <dbReference type="ARBA" id="ARBA00022982"/>
    </source>
</evidence>
<keyword evidence="3 6" id="KW-0249">Electron transport</keyword>